<dbReference type="EMBL" id="JAWDEY010000022">
    <property type="protein sequence ID" value="KAK6588894.1"/>
    <property type="molecule type" value="Genomic_DNA"/>
</dbReference>
<gene>
    <name evidence="14" type="ORF">RS030_2324</name>
</gene>
<organism evidence="14 15">
    <name type="scientific">Cryptosporidium xiaoi</name>
    <dbReference type="NCBI Taxonomy" id="659607"/>
    <lineage>
        <taxon>Eukaryota</taxon>
        <taxon>Sar</taxon>
        <taxon>Alveolata</taxon>
        <taxon>Apicomplexa</taxon>
        <taxon>Conoidasida</taxon>
        <taxon>Coccidia</taxon>
        <taxon>Eucoccidiorida</taxon>
        <taxon>Eimeriorina</taxon>
        <taxon>Cryptosporidiidae</taxon>
        <taxon>Cryptosporidium</taxon>
    </lineage>
</organism>
<keyword evidence="6" id="KW-0808">Transferase</keyword>
<dbReference type="Gene3D" id="3.90.550.10">
    <property type="entry name" value="Spore Coat Polysaccharide Biosynthesis Protein SpsA, Chain A"/>
    <property type="match status" value="1"/>
</dbReference>
<dbReference type="AlphaFoldDB" id="A0AAV9XX63"/>
<feature type="domain" description="Glycosyltransferase 2-like" evidence="13">
    <location>
        <begin position="39"/>
        <end position="226"/>
    </location>
</feature>
<dbReference type="Pfam" id="PF00535">
    <property type="entry name" value="Glycos_transf_2"/>
    <property type="match status" value="1"/>
</dbReference>
<dbReference type="PANTHER" id="PTHR10859:SF91">
    <property type="entry name" value="DOLICHYL-PHOSPHATE BETA-GLUCOSYLTRANSFERASE"/>
    <property type="match status" value="1"/>
</dbReference>
<evidence type="ECO:0000259" key="13">
    <source>
        <dbReference type="Pfam" id="PF00535"/>
    </source>
</evidence>
<evidence type="ECO:0000256" key="5">
    <source>
        <dbReference type="ARBA" id="ARBA00022676"/>
    </source>
</evidence>
<dbReference type="InterPro" id="IPR035518">
    <property type="entry name" value="DPG_synthase"/>
</dbReference>
<comment type="catalytic activity">
    <reaction evidence="12">
        <text>a di-trans,poly-cis-dolichyl phosphate + UDP-alpha-D-glucose = a di-trans,poly-cis-dolichyl beta-D-glucosyl phosphate + UDP</text>
        <dbReference type="Rhea" id="RHEA:15401"/>
        <dbReference type="Rhea" id="RHEA-COMP:19498"/>
        <dbReference type="Rhea" id="RHEA-COMP:19502"/>
        <dbReference type="ChEBI" id="CHEBI:57525"/>
        <dbReference type="ChEBI" id="CHEBI:57683"/>
        <dbReference type="ChEBI" id="CHEBI:58223"/>
        <dbReference type="ChEBI" id="CHEBI:58885"/>
        <dbReference type="EC" id="2.4.1.117"/>
    </reaction>
    <physiologicalReaction direction="left-to-right" evidence="12">
        <dbReference type="Rhea" id="RHEA:15402"/>
    </physiologicalReaction>
</comment>
<dbReference type="PANTHER" id="PTHR10859">
    <property type="entry name" value="GLYCOSYL TRANSFERASE"/>
    <property type="match status" value="1"/>
</dbReference>
<evidence type="ECO:0000256" key="6">
    <source>
        <dbReference type="ARBA" id="ARBA00022679"/>
    </source>
</evidence>
<comment type="subcellular location">
    <subcellularLocation>
        <location evidence="1">Endoplasmic reticulum membrane</location>
        <topology evidence="1">Single-pass membrane protein</topology>
    </subcellularLocation>
</comment>
<accession>A0AAV9XX63</accession>
<evidence type="ECO:0000256" key="9">
    <source>
        <dbReference type="ARBA" id="ARBA00022968"/>
    </source>
</evidence>
<dbReference type="Proteomes" id="UP001311799">
    <property type="component" value="Unassembled WGS sequence"/>
</dbReference>
<evidence type="ECO:0000313" key="15">
    <source>
        <dbReference type="Proteomes" id="UP001311799"/>
    </source>
</evidence>
<dbReference type="SUPFAM" id="SSF53448">
    <property type="entry name" value="Nucleotide-diphospho-sugar transferases"/>
    <property type="match status" value="1"/>
</dbReference>
<dbReference type="InterPro" id="IPR029044">
    <property type="entry name" value="Nucleotide-diphossugar_trans"/>
</dbReference>
<keyword evidence="5" id="KW-0328">Glycosyltransferase</keyword>
<evidence type="ECO:0000256" key="11">
    <source>
        <dbReference type="ARBA" id="ARBA00023136"/>
    </source>
</evidence>
<comment type="pathway">
    <text evidence="2">Protein modification; protein glycosylation.</text>
</comment>
<name>A0AAV9XX63_9CRYT</name>
<protein>
    <recommendedName>
        <fullName evidence="4">dolichyl-phosphate beta-glucosyltransferase</fullName>
        <ecNumber evidence="4">2.4.1.117</ecNumber>
    </recommendedName>
</protein>
<evidence type="ECO:0000313" key="14">
    <source>
        <dbReference type="EMBL" id="KAK6588894.1"/>
    </source>
</evidence>
<evidence type="ECO:0000256" key="10">
    <source>
        <dbReference type="ARBA" id="ARBA00022989"/>
    </source>
</evidence>
<evidence type="ECO:0000256" key="4">
    <source>
        <dbReference type="ARBA" id="ARBA00012583"/>
    </source>
</evidence>
<keyword evidence="10" id="KW-1133">Transmembrane helix</keyword>
<reference evidence="14 15" key="1">
    <citation type="submission" date="2023-10" db="EMBL/GenBank/DDBJ databases">
        <title>Comparative genomics analysis reveals potential genetic determinants of host preference in Cryptosporidium xiaoi.</title>
        <authorList>
            <person name="Xiao L."/>
            <person name="Li J."/>
        </authorList>
    </citation>
    <scope>NUCLEOTIDE SEQUENCE [LARGE SCALE GENOMIC DNA]</scope>
    <source>
        <strain evidence="14 15">52996</strain>
    </source>
</reference>
<dbReference type="InterPro" id="IPR001173">
    <property type="entry name" value="Glyco_trans_2-like"/>
</dbReference>
<evidence type="ECO:0000256" key="12">
    <source>
        <dbReference type="ARBA" id="ARBA00045097"/>
    </source>
</evidence>
<keyword evidence="11" id="KW-0472">Membrane</keyword>
<evidence type="ECO:0000256" key="1">
    <source>
        <dbReference type="ARBA" id="ARBA00004389"/>
    </source>
</evidence>
<keyword evidence="9" id="KW-0735">Signal-anchor</keyword>
<proteinExistence type="inferred from homology"/>
<comment type="similarity">
    <text evidence="3">Belongs to the glycosyltransferase 2 family.</text>
</comment>
<keyword evidence="7" id="KW-0812">Transmembrane</keyword>
<evidence type="ECO:0000256" key="8">
    <source>
        <dbReference type="ARBA" id="ARBA00022824"/>
    </source>
</evidence>
<dbReference type="CDD" id="cd04188">
    <property type="entry name" value="DPG_synthase"/>
    <property type="match status" value="1"/>
</dbReference>
<keyword evidence="8" id="KW-0256">Endoplasmic reticulum</keyword>
<comment type="caution">
    <text evidence="14">The sequence shown here is derived from an EMBL/GenBank/DDBJ whole genome shotgun (WGS) entry which is preliminary data.</text>
</comment>
<dbReference type="GO" id="GO:0004581">
    <property type="term" value="F:dolichyl-phosphate beta-glucosyltransferase activity"/>
    <property type="evidence" value="ECO:0007669"/>
    <property type="project" value="UniProtKB-EC"/>
</dbReference>
<sequence length="303" mass="34542">MYNKCLNDEVRVFFSSSNGGISWSDVKFNIQKKGSIYLSVVIPAFNEEERILDTLDSIINYMEIRSKQDTNFKYEIIVVDDGSKDNTLLVCKEFWLNKCNTLNNDVNGRLLLLSCSYNHGKGNAVKLGVLASSGNLILMADADGATKIDCFLKLESTYLNNKENCIVFGSRCCDSMSENVKIDRKWYRTILNRMFHLIILSIVSSDVKDTQCGFKLFPRKYAKCIFPSLHIKGWAFDIEIVIISKILNINVKSISVDWSEMKGSKLSLLKDSIIMLSDILTLRFLYLLKIWNIEQDHCELSSG</sequence>
<evidence type="ECO:0000256" key="2">
    <source>
        <dbReference type="ARBA" id="ARBA00004922"/>
    </source>
</evidence>
<keyword evidence="15" id="KW-1185">Reference proteome</keyword>
<evidence type="ECO:0000256" key="3">
    <source>
        <dbReference type="ARBA" id="ARBA00006739"/>
    </source>
</evidence>
<dbReference type="GO" id="GO:0006487">
    <property type="term" value="P:protein N-linked glycosylation"/>
    <property type="evidence" value="ECO:0007669"/>
    <property type="project" value="TreeGrafter"/>
</dbReference>
<dbReference type="EC" id="2.4.1.117" evidence="4"/>
<evidence type="ECO:0000256" key="7">
    <source>
        <dbReference type="ARBA" id="ARBA00022692"/>
    </source>
</evidence>
<dbReference type="GO" id="GO:0005789">
    <property type="term" value="C:endoplasmic reticulum membrane"/>
    <property type="evidence" value="ECO:0007669"/>
    <property type="project" value="UniProtKB-SubCell"/>
</dbReference>